<name>A0AAV9PIV1_9PEZI</name>
<evidence type="ECO:0000313" key="4">
    <source>
        <dbReference type="Proteomes" id="UP001337655"/>
    </source>
</evidence>
<protein>
    <submittedName>
        <fullName evidence="3">Uncharacterized protein</fullName>
    </submittedName>
</protein>
<feature type="compositionally biased region" description="Low complexity" evidence="1">
    <location>
        <begin position="185"/>
        <end position="199"/>
    </location>
</feature>
<evidence type="ECO:0000256" key="1">
    <source>
        <dbReference type="SAM" id="MobiDB-lite"/>
    </source>
</evidence>
<proteinExistence type="predicted"/>
<feature type="region of interest" description="Disordered" evidence="1">
    <location>
        <begin position="174"/>
        <end position="199"/>
    </location>
</feature>
<keyword evidence="2" id="KW-0732">Signal</keyword>
<dbReference type="GeneID" id="89923775"/>
<feature type="region of interest" description="Disordered" evidence="1">
    <location>
        <begin position="53"/>
        <end position="95"/>
    </location>
</feature>
<feature type="compositionally biased region" description="Polar residues" evidence="1">
    <location>
        <begin position="74"/>
        <end position="95"/>
    </location>
</feature>
<dbReference type="RefSeq" id="XP_064662442.1">
    <property type="nucleotide sequence ID" value="XM_064799687.1"/>
</dbReference>
<comment type="caution">
    <text evidence="3">The sequence shown here is derived from an EMBL/GenBank/DDBJ whole genome shotgun (WGS) entry which is preliminary data.</text>
</comment>
<organism evidence="3 4">
    <name type="scientific">Saxophila tyrrhenica</name>
    <dbReference type="NCBI Taxonomy" id="1690608"/>
    <lineage>
        <taxon>Eukaryota</taxon>
        <taxon>Fungi</taxon>
        <taxon>Dikarya</taxon>
        <taxon>Ascomycota</taxon>
        <taxon>Pezizomycotina</taxon>
        <taxon>Dothideomycetes</taxon>
        <taxon>Dothideomycetidae</taxon>
        <taxon>Mycosphaerellales</taxon>
        <taxon>Extremaceae</taxon>
        <taxon>Saxophila</taxon>
    </lineage>
</organism>
<keyword evidence="4" id="KW-1185">Reference proteome</keyword>
<reference evidence="3 4" key="1">
    <citation type="submission" date="2023-08" db="EMBL/GenBank/DDBJ databases">
        <title>Black Yeasts Isolated from many extreme environments.</title>
        <authorList>
            <person name="Coleine C."/>
            <person name="Stajich J.E."/>
            <person name="Selbmann L."/>
        </authorList>
    </citation>
    <scope>NUCLEOTIDE SEQUENCE [LARGE SCALE GENOMIC DNA]</scope>
    <source>
        <strain evidence="3 4">CCFEE 5935</strain>
    </source>
</reference>
<feature type="chain" id="PRO_5044001463" evidence="2">
    <location>
        <begin position="19"/>
        <end position="410"/>
    </location>
</feature>
<gene>
    <name evidence="3" type="ORF">LTR77_002428</name>
</gene>
<dbReference type="EMBL" id="JAVRRT010000003">
    <property type="protein sequence ID" value="KAK5173747.1"/>
    <property type="molecule type" value="Genomic_DNA"/>
</dbReference>
<feature type="compositionally biased region" description="Low complexity" evidence="1">
    <location>
        <begin position="59"/>
        <end position="73"/>
    </location>
</feature>
<feature type="signal peptide" evidence="2">
    <location>
        <begin position="1"/>
        <end position="18"/>
    </location>
</feature>
<evidence type="ECO:0000256" key="2">
    <source>
        <dbReference type="SAM" id="SignalP"/>
    </source>
</evidence>
<accession>A0AAV9PIV1</accession>
<evidence type="ECO:0000313" key="3">
    <source>
        <dbReference type="EMBL" id="KAK5173747.1"/>
    </source>
</evidence>
<sequence length="410" mass="41321">MARLRQIFFLVAACGASAKPVQPRAASSAPLSDFCNASVSGQSVVAFCNPTTAGSTGPTNAGSTTAGSPTATSDISNTIEPSDTEDGSQTVVSTSATTGLTTDASTVITTTLSNGVTTTLTSLVVAKSRKTAGSTVISNTHGAITLPTGSTNPFAITFPNGTTTIVTPSALEVGPSTSTGLSEATGITSGSTSLITSPPSSSGTVGGFLIPVTTPVPSPKPVPGGVIVPCDYFWFFNLCPSFAEFHITGWSIPAPPGIHPPGPPPPFKLPPSISISIPAPLPAWPKWTLPPNGIPTVSLKPDECKTETGDVCIYKTAVSTITSDQATTTASSVQSTCTTVAGCDATGTSTSTTTTASATPWALNYAVYPRHGNDSDEVAAVESALKDLVTDPSLVQASETKTSASTTGRC</sequence>
<dbReference type="Proteomes" id="UP001337655">
    <property type="component" value="Unassembled WGS sequence"/>
</dbReference>
<dbReference type="AlphaFoldDB" id="A0AAV9PIV1"/>